<comment type="subcellular location">
    <subcellularLocation>
        <location evidence="1 12">Cell outer membrane</location>
        <topology evidence="1 12">Multi-pass membrane protein</topology>
    </subcellularLocation>
</comment>
<evidence type="ECO:0000256" key="1">
    <source>
        <dbReference type="ARBA" id="ARBA00004571"/>
    </source>
</evidence>
<evidence type="ECO:0000256" key="7">
    <source>
        <dbReference type="ARBA" id="ARBA00023004"/>
    </source>
</evidence>
<dbReference type="SUPFAM" id="SSF56935">
    <property type="entry name" value="Porins"/>
    <property type="match status" value="1"/>
</dbReference>
<evidence type="ECO:0000256" key="13">
    <source>
        <dbReference type="RuleBase" id="RU003357"/>
    </source>
</evidence>
<accession>W2C3F4</accession>
<organism evidence="17 18">
    <name type="scientific">Tannerella sp. oral taxon BU063 isolate Cell 2</name>
    <dbReference type="NCBI Taxonomy" id="1411148"/>
    <lineage>
        <taxon>Bacteria</taxon>
        <taxon>Pseudomonadati</taxon>
        <taxon>Bacteroidota</taxon>
        <taxon>Bacteroidia</taxon>
        <taxon>Bacteroidales</taxon>
        <taxon>Tannerellaceae</taxon>
        <taxon>Tannerella</taxon>
    </lineage>
</organism>
<proteinExistence type="inferred from homology"/>
<keyword evidence="4" id="KW-0410">Iron transport</keyword>
<evidence type="ECO:0000256" key="10">
    <source>
        <dbReference type="ARBA" id="ARBA00023136"/>
    </source>
</evidence>
<evidence type="ECO:0000256" key="6">
    <source>
        <dbReference type="ARBA" id="ARBA00022729"/>
    </source>
</evidence>
<dbReference type="Pfam" id="PF00593">
    <property type="entry name" value="TonB_dep_Rec_b-barrel"/>
    <property type="match status" value="1"/>
</dbReference>
<keyword evidence="6 14" id="KW-0732">Signal</keyword>
<feature type="domain" description="TonB-dependent receptor-like beta-barrel" evidence="15">
    <location>
        <begin position="238"/>
        <end position="692"/>
    </location>
</feature>
<evidence type="ECO:0000259" key="15">
    <source>
        <dbReference type="Pfam" id="PF00593"/>
    </source>
</evidence>
<dbReference type="InterPro" id="IPR039426">
    <property type="entry name" value="TonB-dep_rcpt-like"/>
</dbReference>
<dbReference type="PANTHER" id="PTHR32552:SF68">
    <property type="entry name" value="FERRICHROME OUTER MEMBRANE TRANSPORTER_PHAGE RECEPTOR"/>
    <property type="match status" value="1"/>
</dbReference>
<keyword evidence="3 12" id="KW-1134">Transmembrane beta strand</keyword>
<dbReference type="Gene3D" id="2.170.130.10">
    <property type="entry name" value="TonB-dependent receptor, plug domain"/>
    <property type="match status" value="1"/>
</dbReference>
<evidence type="ECO:0000256" key="2">
    <source>
        <dbReference type="ARBA" id="ARBA00022448"/>
    </source>
</evidence>
<keyword evidence="10 12" id="KW-0472">Membrane</keyword>
<evidence type="ECO:0000256" key="8">
    <source>
        <dbReference type="ARBA" id="ARBA00023065"/>
    </source>
</evidence>
<keyword evidence="2 12" id="KW-0813">Transport</keyword>
<reference evidence="17 18" key="1">
    <citation type="submission" date="2013-11" db="EMBL/GenBank/DDBJ databases">
        <title>Single cell genomics of uncultured Tannerella BU063 (oral taxon 286).</title>
        <authorList>
            <person name="Beall C.J."/>
            <person name="Campbell A.G."/>
            <person name="Griffen A.L."/>
            <person name="Podar M."/>
            <person name="Leys E.J."/>
        </authorList>
    </citation>
    <scope>NUCLEOTIDE SEQUENCE [LARGE SCALE GENOMIC DNA]</scope>
    <source>
        <strain evidence="17">Cell 2</strain>
    </source>
</reference>
<dbReference type="EMBL" id="AYUF01000492">
    <property type="protein sequence ID" value="ETK00986.1"/>
    <property type="molecule type" value="Genomic_DNA"/>
</dbReference>
<dbReference type="Proteomes" id="UP000018837">
    <property type="component" value="Unassembled WGS sequence"/>
</dbReference>
<evidence type="ECO:0000256" key="11">
    <source>
        <dbReference type="ARBA" id="ARBA00023237"/>
    </source>
</evidence>
<keyword evidence="9 13" id="KW-0798">TonB box</keyword>
<dbReference type="Gene3D" id="2.40.170.20">
    <property type="entry name" value="TonB-dependent receptor, beta-barrel domain"/>
    <property type="match status" value="1"/>
</dbReference>
<feature type="domain" description="TonB-dependent receptor plug" evidence="16">
    <location>
        <begin position="46"/>
        <end position="155"/>
    </location>
</feature>
<evidence type="ECO:0000256" key="5">
    <source>
        <dbReference type="ARBA" id="ARBA00022692"/>
    </source>
</evidence>
<evidence type="ECO:0000256" key="3">
    <source>
        <dbReference type="ARBA" id="ARBA00022452"/>
    </source>
</evidence>
<dbReference type="PATRIC" id="fig|1411148.3.peg.1940"/>
<evidence type="ECO:0000256" key="14">
    <source>
        <dbReference type="SAM" id="SignalP"/>
    </source>
</evidence>
<name>W2C3F4_9BACT</name>
<dbReference type="PANTHER" id="PTHR32552">
    <property type="entry name" value="FERRICHROME IRON RECEPTOR-RELATED"/>
    <property type="match status" value="1"/>
</dbReference>
<dbReference type="PROSITE" id="PS52016">
    <property type="entry name" value="TONB_DEPENDENT_REC_3"/>
    <property type="match status" value="1"/>
</dbReference>
<keyword evidence="5 12" id="KW-0812">Transmembrane</keyword>
<dbReference type="Pfam" id="PF07715">
    <property type="entry name" value="Plug"/>
    <property type="match status" value="1"/>
</dbReference>
<keyword evidence="7" id="KW-0408">Iron</keyword>
<dbReference type="InterPro" id="IPR000531">
    <property type="entry name" value="Beta-barrel_TonB"/>
</dbReference>
<dbReference type="GO" id="GO:0009279">
    <property type="term" value="C:cell outer membrane"/>
    <property type="evidence" value="ECO:0007669"/>
    <property type="project" value="UniProtKB-SubCell"/>
</dbReference>
<sequence length="735" mass="82715">MRKIFYVVAGLLIVSGRMSITAQQAVVDTTNVYELNEVVVSAVQARRETPVAFRNVSAAELRENNTGQSLPYLFTQTPSVVVTSDGGNGVGYVSMRVRGTDAGRINFTVDGVPVNDSESHGVFWVNMPDFASSVESIQIQRGAGTSTNGAAAFGATVAMQTQRPRLEPYFEASSAAGSYGTFAHTVRGGTGLIGNHFVFDARYSNVQTDGYIERARANMSSYYASAAYYNGGTMLKFQTFGSSEVSYQAWNGVDSARLRTNRRYNSCGKYTDENGVTRFYDNQTDNYWQHHYHLLATQRLTDALNLNVTLHYTDGHGYYEDYKAGAKYAAYKLPNFKGADGKEQKRTDLVRRKWLQNDFYGALARLTYTRNRLQAVWGASINNYTGDHFGRVLWMKTVEAMPQPDYEYYRSRGEKLDYNTFLKASYRLSNALSAYADLQYRGIDYRITGTDDKAGDIDVHRTFSFFNPKAGLSYERGGSHAYASFAVAHREPNRKNFTENGPTAQPTYETLYDYEAGYEYTGRAFHLGANLYYMDYDNQLVLTGKISEIGEALTSNIKDSYRMGVELSGGLRLAPWLDWSGNVTLSSNKIRNFTEYVNTYQGGKEQPQTVNELGTTDIAFSPNLTFGSTFDVHWRGFTAALMSSYVGRQYLDNTSARERSIDPYFLSDLRVGYAFHPSFMKEIALDVSVRNLFNAEYESGGYIYDTFINDGKRVNQLNYFAQATRNFMARLTLKF</sequence>
<keyword evidence="17" id="KW-0675">Receptor</keyword>
<dbReference type="InterPro" id="IPR012910">
    <property type="entry name" value="Plug_dom"/>
</dbReference>
<keyword evidence="8" id="KW-0406">Ion transport</keyword>
<feature type="chain" id="PRO_5004813204" evidence="14">
    <location>
        <begin position="25"/>
        <end position="735"/>
    </location>
</feature>
<keyword evidence="11 12" id="KW-0998">Cell outer membrane</keyword>
<feature type="signal peptide" evidence="14">
    <location>
        <begin position="1"/>
        <end position="24"/>
    </location>
</feature>
<evidence type="ECO:0000256" key="12">
    <source>
        <dbReference type="PROSITE-ProRule" id="PRU01360"/>
    </source>
</evidence>
<dbReference type="InterPro" id="IPR037066">
    <property type="entry name" value="Plug_dom_sf"/>
</dbReference>
<gene>
    <name evidence="17" type="ORF">N425_11790</name>
</gene>
<protein>
    <submittedName>
        <fullName evidence="17">TonB-dependent receptor</fullName>
    </submittedName>
</protein>
<evidence type="ECO:0000313" key="18">
    <source>
        <dbReference type="Proteomes" id="UP000018837"/>
    </source>
</evidence>
<evidence type="ECO:0000256" key="9">
    <source>
        <dbReference type="ARBA" id="ARBA00023077"/>
    </source>
</evidence>
<evidence type="ECO:0000313" key="17">
    <source>
        <dbReference type="EMBL" id="ETK00986.1"/>
    </source>
</evidence>
<dbReference type="GO" id="GO:0015344">
    <property type="term" value="F:siderophore uptake transmembrane transporter activity"/>
    <property type="evidence" value="ECO:0007669"/>
    <property type="project" value="TreeGrafter"/>
</dbReference>
<comment type="similarity">
    <text evidence="12 13">Belongs to the TonB-dependent receptor family.</text>
</comment>
<dbReference type="InterPro" id="IPR036942">
    <property type="entry name" value="Beta-barrel_TonB_sf"/>
</dbReference>
<evidence type="ECO:0000259" key="16">
    <source>
        <dbReference type="Pfam" id="PF07715"/>
    </source>
</evidence>
<comment type="caution">
    <text evidence="17">The sequence shown here is derived from an EMBL/GenBank/DDBJ whole genome shotgun (WGS) entry which is preliminary data.</text>
</comment>
<dbReference type="AlphaFoldDB" id="W2C3F4"/>
<evidence type="ECO:0000256" key="4">
    <source>
        <dbReference type="ARBA" id="ARBA00022496"/>
    </source>
</evidence>